<reference evidence="2 3" key="1">
    <citation type="submission" date="2012-08" db="EMBL/GenBank/DDBJ databases">
        <title>Oryza genome evolution.</title>
        <authorList>
            <person name="Wing R.A."/>
        </authorList>
    </citation>
    <scope>NUCLEOTIDE SEQUENCE</scope>
</reference>
<dbReference type="Gramene" id="LPERR06G05910.1">
    <property type="protein sequence ID" value="LPERR06G05910.1"/>
    <property type="gene ID" value="LPERR06G05910"/>
</dbReference>
<reference evidence="3" key="2">
    <citation type="submission" date="2013-12" db="EMBL/GenBank/DDBJ databases">
        <authorList>
            <person name="Yu Y."/>
            <person name="Lee S."/>
            <person name="de Baynast K."/>
            <person name="Wissotski M."/>
            <person name="Liu L."/>
            <person name="Talag J."/>
            <person name="Goicoechea J."/>
            <person name="Angelova A."/>
            <person name="Jetty R."/>
            <person name="Kudrna D."/>
            <person name="Golser W."/>
            <person name="Rivera L."/>
            <person name="Zhang J."/>
            <person name="Wing R."/>
        </authorList>
    </citation>
    <scope>NUCLEOTIDE SEQUENCE</scope>
</reference>
<dbReference type="AlphaFoldDB" id="A0A0D9WMZ8"/>
<dbReference type="EnsemblPlants" id="LPERR06G05910.1">
    <property type="protein sequence ID" value="LPERR06G05910.1"/>
    <property type="gene ID" value="LPERR06G05910"/>
</dbReference>
<keyword evidence="3" id="KW-1185">Reference proteome</keyword>
<dbReference type="PANTHER" id="PTHR46328:SF27">
    <property type="entry name" value="OS12G0287500 PROTEIN"/>
    <property type="match status" value="1"/>
</dbReference>
<evidence type="ECO:0000256" key="1">
    <source>
        <dbReference type="SAM" id="MobiDB-lite"/>
    </source>
</evidence>
<organism evidence="2 3">
    <name type="scientific">Leersia perrieri</name>
    <dbReference type="NCBI Taxonomy" id="77586"/>
    <lineage>
        <taxon>Eukaryota</taxon>
        <taxon>Viridiplantae</taxon>
        <taxon>Streptophyta</taxon>
        <taxon>Embryophyta</taxon>
        <taxon>Tracheophyta</taxon>
        <taxon>Spermatophyta</taxon>
        <taxon>Magnoliopsida</taxon>
        <taxon>Liliopsida</taxon>
        <taxon>Poales</taxon>
        <taxon>Poaceae</taxon>
        <taxon>BOP clade</taxon>
        <taxon>Oryzoideae</taxon>
        <taxon>Oryzeae</taxon>
        <taxon>Oryzinae</taxon>
        <taxon>Leersia</taxon>
    </lineage>
</organism>
<accession>A0A0D9WMZ8</accession>
<sequence>MPTHQNQTPASRNTPIHQYQTPARSSVPAHHHPSAATAIQETSSISHHAVNEILDCNIENLLNQSGDLAPSDMEATDQNAPCEQVPKLGMTFESEEATYNFYNLYARRVGFSIRKCHVKHRAEVHGLP</sequence>
<reference evidence="2" key="3">
    <citation type="submission" date="2015-04" db="UniProtKB">
        <authorList>
            <consortium name="EnsemblPlants"/>
        </authorList>
    </citation>
    <scope>IDENTIFICATION</scope>
</reference>
<evidence type="ECO:0000313" key="3">
    <source>
        <dbReference type="Proteomes" id="UP000032180"/>
    </source>
</evidence>
<dbReference type="PANTHER" id="PTHR46328">
    <property type="entry name" value="FAR-RED IMPAIRED RESPONSIVE (FAR1) FAMILY PROTEIN-RELATED"/>
    <property type="match status" value="1"/>
</dbReference>
<dbReference type="HOGENOM" id="CLU_1962764_0_0_1"/>
<dbReference type="Proteomes" id="UP000032180">
    <property type="component" value="Chromosome 6"/>
</dbReference>
<name>A0A0D9WMZ8_9ORYZ</name>
<evidence type="ECO:0000313" key="2">
    <source>
        <dbReference type="EnsemblPlants" id="LPERR06G05910.1"/>
    </source>
</evidence>
<proteinExistence type="predicted"/>
<feature type="compositionally biased region" description="Polar residues" evidence="1">
    <location>
        <begin position="1"/>
        <end position="24"/>
    </location>
</feature>
<protein>
    <submittedName>
        <fullName evidence="2">Uncharacterized protein</fullName>
    </submittedName>
</protein>
<feature type="region of interest" description="Disordered" evidence="1">
    <location>
        <begin position="1"/>
        <end position="42"/>
    </location>
</feature>